<dbReference type="InterPro" id="IPR046159">
    <property type="entry name" value="DUF6161"/>
</dbReference>
<evidence type="ECO:0000256" key="2">
    <source>
        <dbReference type="SAM" id="Phobius"/>
    </source>
</evidence>
<keyword evidence="2" id="KW-0812">Transmembrane</keyword>
<evidence type="ECO:0000313" key="5">
    <source>
        <dbReference type="Proteomes" id="UP000251205"/>
    </source>
</evidence>
<feature type="transmembrane region" description="Helical" evidence="2">
    <location>
        <begin position="332"/>
        <end position="350"/>
    </location>
</feature>
<feature type="domain" description="DUF6161" evidence="3">
    <location>
        <begin position="187"/>
        <end position="395"/>
    </location>
</feature>
<keyword evidence="2" id="KW-1133">Transmembrane helix</keyword>
<evidence type="ECO:0000313" key="4">
    <source>
        <dbReference type="EMBL" id="RAX42416.1"/>
    </source>
</evidence>
<feature type="coiled-coil region" evidence="1">
    <location>
        <begin position="174"/>
        <end position="243"/>
    </location>
</feature>
<name>A0A329YGB8_RHITR</name>
<dbReference type="Pfam" id="PF19658">
    <property type="entry name" value="DUF6161"/>
    <property type="match status" value="1"/>
</dbReference>
<proteinExistence type="predicted"/>
<evidence type="ECO:0000256" key="1">
    <source>
        <dbReference type="SAM" id="Coils"/>
    </source>
</evidence>
<sequence length="421" mass="48050">MDRATYNFLQTIFQADPLDTPDSSPEAEKDTWVQLMAGEINAFRQEGPYGPIIPVLETMMRDFEYRTLAPTMAAAFEMIRPIDQRKVAAFLTQLRDMQKTPDMLCAIAAQWMFEFRYLFAMHMPMRPQNQTLKIDPSIEMAIGAEIASYASWRNLEVEHEEGQDRLSDLAGKFAVQFNEQLLNAEKTINRFNENIIQLQERDAELRQRNEDFDKTYAQQTKNIEAADMLLSALEKRVSNTEANYTTFSAAIERKYAISATRDYWSKQAKKTGEAFWYSVFILAVLLVAVPIALISRHTEVLGALQDVLITPIDNLKPDATLAQISLASINRLILIILPVALLIWFVRLLVRFATRSLALMDDAQLRQAMMDTFLRLDVDSNLSQDERNVMLNALYRPGPGQSPDVPDFPNVIELINKIGPR</sequence>
<evidence type="ECO:0000259" key="3">
    <source>
        <dbReference type="Pfam" id="PF19658"/>
    </source>
</evidence>
<dbReference type="OrthoDB" id="8365671at2"/>
<gene>
    <name evidence="4" type="ORF">DQ393_06125</name>
</gene>
<organism evidence="4 5">
    <name type="scientific">Rhizobium tropici</name>
    <dbReference type="NCBI Taxonomy" id="398"/>
    <lineage>
        <taxon>Bacteria</taxon>
        <taxon>Pseudomonadati</taxon>
        <taxon>Pseudomonadota</taxon>
        <taxon>Alphaproteobacteria</taxon>
        <taxon>Hyphomicrobiales</taxon>
        <taxon>Rhizobiaceae</taxon>
        <taxon>Rhizobium/Agrobacterium group</taxon>
        <taxon>Rhizobium</taxon>
    </lineage>
</organism>
<dbReference type="RefSeq" id="WP_112340902.1">
    <property type="nucleotide sequence ID" value="NZ_QMKK01000022.1"/>
</dbReference>
<dbReference type="Proteomes" id="UP000251205">
    <property type="component" value="Unassembled WGS sequence"/>
</dbReference>
<accession>A0A329YGB8</accession>
<comment type="caution">
    <text evidence="4">The sequence shown here is derived from an EMBL/GenBank/DDBJ whole genome shotgun (WGS) entry which is preliminary data.</text>
</comment>
<keyword evidence="1" id="KW-0175">Coiled coil</keyword>
<dbReference type="AlphaFoldDB" id="A0A329YGB8"/>
<feature type="transmembrane region" description="Helical" evidence="2">
    <location>
        <begin position="274"/>
        <end position="294"/>
    </location>
</feature>
<dbReference type="EMBL" id="QMKK01000022">
    <property type="protein sequence ID" value="RAX42416.1"/>
    <property type="molecule type" value="Genomic_DNA"/>
</dbReference>
<protein>
    <recommendedName>
        <fullName evidence="3">DUF6161 domain-containing protein</fullName>
    </recommendedName>
</protein>
<keyword evidence="2" id="KW-0472">Membrane</keyword>
<reference evidence="4 5" key="1">
    <citation type="submission" date="2018-06" db="EMBL/GenBank/DDBJ databases">
        <title>Whole Genome Sequence of an efficient microsymbiont, Rhizobium tropici.</title>
        <authorList>
            <person name="Srinivasan R."/>
            <person name="Singh H.V."/>
            <person name="Srivastava R."/>
            <person name="Kumari B."/>
            <person name="Radhakrishna A."/>
        </authorList>
    </citation>
    <scope>NUCLEOTIDE SEQUENCE [LARGE SCALE GENOMIC DNA]</scope>
    <source>
        <strain evidence="4 5">IGFRI Rhizo-19</strain>
    </source>
</reference>